<dbReference type="AlphaFoldDB" id="A0A834W751"/>
<protein>
    <submittedName>
        <fullName evidence="1">Uncharacterized protein</fullName>
    </submittedName>
</protein>
<proteinExistence type="predicted"/>
<dbReference type="Proteomes" id="UP000634136">
    <property type="component" value="Unassembled WGS sequence"/>
</dbReference>
<keyword evidence="2" id="KW-1185">Reference proteome</keyword>
<evidence type="ECO:0000313" key="1">
    <source>
        <dbReference type="EMBL" id="KAF7811657.1"/>
    </source>
</evidence>
<organism evidence="1 2">
    <name type="scientific">Senna tora</name>
    <dbReference type="NCBI Taxonomy" id="362788"/>
    <lineage>
        <taxon>Eukaryota</taxon>
        <taxon>Viridiplantae</taxon>
        <taxon>Streptophyta</taxon>
        <taxon>Embryophyta</taxon>
        <taxon>Tracheophyta</taxon>
        <taxon>Spermatophyta</taxon>
        <taxon>Magnoliopsida</taxon>
        <taxon>eudicotyledons</taxon>
        <taxon>Gunneridae</taxon>
        <taxon>Pentapetalae</taxon>
        <taxon>rosids</taxon>
        <taxon>fabids</taxon>
        <taxon>Fabales</taxon>
        <taxon>Fabaceae</taxon>
        <taxon>Caesalpinioideae</taxon>
        <taxon>Cassia clade</taxon>
        <taxon>Senna</taxon>
    </lineage>
</organism>
<sequence>MGPDMRVRSRVLRMDWDMFTSLTSLLTRCSLSIPVAGSLRSSHMRKT</sequence>
<reference evidence="1" key="1">
    <citation type="submission" date="2020-09" db="EMBL/GenBank/DDBJ databases">
        <title>Genome-Enabled Discovery of Anthraquinone Biosynthesis in Senna tora.</title>
        <authorList>
            <person name="Kang S.-H."/>
            <person name="Pandey R.P."/>
            <person name="Lee C.-M."/>
            <person name="Sim J.-S."/>
            <person name="Jeong J.-T."/>
            <person name="Choi B.-S."/>
            <person name="Jung M."/>
            <person name="Ginzburg D."/>
            <person name="Zhao K."/>
            <person name="Won S.Y."/>
            <person name="Oh T.-J."/>
            <person name="Yu Y."/>
            <person name="Kim N.-H."/>
            <person name="Lee O.R."/>
            <person name="Lee T.-H."/>
            <person name="Bashyal P."/>
            <person name="Kim T.-S."/>
            <person name="Lee W.-H."/>
            <person name="Kawkins C."/>
            <person name="Kim C.-K."/>
            <person name="Kim J.S."/>
            <person name="Ahn B.O."/>
            <person name="Rhee S.Y."/>
            <person name="Sohng J.K."/>
        </authorList>
    </citation>
    <scope>NUCLEOTIDE SEQUENCE</scope>
    <source>
        <tissue evidence="1">Leaf</tissue>
    </source>
</reference>
<accession>A0A834W751</accession>
<dbReference type="EMBL" id="JAAIUW010000010">
    <property type="protein sequence ID" value="KAF7811657.1"/>
    <property type="molecule type" value="Genomic_DNA"/>
</dbReference>
<name>A0A834W751_9FABA</name>
<gene>
    <name evidence="1" type="ORF">G2W53_032633</name>
</gene>
<evidence type="ECO:0000313" key="2">
    <source>
        <dbReference type="Proteomes" id="UP000634136"/>
    </source>
</evidence>
<comment type="caution">
    <text evidence="1">The sequence shown here is derived from an EMBL/GenBank/DDBJ whole genome shotgun (WGS) entry which is preliminary data.</text>
</comment>